<reference evidence="2" key="1">
    <citation type="submission" date="2017-07" db="EMBL/GenBank/DDBJ databases">
        <title>Taro Niue Genome Assembly and Annotation.</title>
        <authorList>
            <person name="Atibalentja N."/>
            <person name="Keating K."/>
            <person name="Fields C.J."/>
        </authorList>
    </citation>
    <scope>NUCLEOTIDE SEQUENCE</scope>
    <source>
        <strain evidence="2">Niue_2</strain>
        <tissue evidence="2">Leaf</tissue>
    </source>
</reference>
<sequence length="180" mass="19481">MPVRVAGEEEGRAWCPGFVEHAWSKEEVFFPTRRALRGSGFSQSGALVVLVEVLPGPACVASAVLLAAVFSLMVCVLWSWGLCILVKVLPRIALCCFWRRFFPGVLCVHFGPLLSCPCDSNFPHAPLPVCACLYGSGRPAMEHPVVCLLTDVAAAVHVTTSVEASPRSGATLSRRSWRSR</sequence>
<keyword evidence="1" id="KW-0472">Membrane</keyword>
<name>A0A843TPF6_COLES</name>
<dbReference type="AlphaFoldDB" id="A0A843TPF6"/>
<dbReference type="EMBL" id="NMUH01000147">
    <property type="protein sequence ID" value="MQL72955.1"/>
    <property type="molecule type" value="Genomic_DNA"/>
</dbReference>
<protein>
    <submittedName>
        <fullName evidence="2">Uncharacterized protein</fullName>
    </submittedName>
</protein>
<feature type="transmembrane region" description="Helical" evidence="1">
    <location>
        <begin position="60"/>
        <end position="85"/>
    </location>
</feature>
<evidence type="ECO:0000313" key="2">
    <source>
        <dbReference type="EMBL" id="MQL72955.1"/>
    </source>
</evidence>
<gene>
    <name evidence="2" type="ORF">Taro_005283</name>
</gene>
<keyword evidence="3" id="KW-1185">Reference proteome</keyword>
<keyword evidence="1" id="KW-0812">Transmembrane</keyword>
<evidence type="ECO:0000256" key="1">
    <source>
        <dbReference type="SAM" id="Phobius"/>
    </source>
</evidence>
<keyword evidence="1" id="KW-1133">Transmembrane helix</keyword>
<proteinExistence type="predicted"/>
<dbReference type="Proteomes" id="UP000652761">
    <property type="component" value="Unassembled WGS sequence"/>
</dbReference>
<evidence type="ECO:0000313" key="3">
    <source>
        <dbReference type="Proteomes" id="UP000652761"/>
    </source>
</evidence>
<organism evidence="2 3">
    <name type="scientific">Colocasia esculenta</name>
    <name type="common">Wild taro</name>
    <name type="synonym">Arum esculentum</name>
    <dbReference type="NCBI Taxonomy" id="4460"/>
    <lineage>
        <taxon>Eukaryota</taxon>
        <taxon>Viridiplantae</taxon>
        <taxon>Streptophyta</taxon>
        <taxon>Embryophyta</taxon>
        <taxon>Tracheophyta</taxon>
        <taxon>Spermatophyta</taxon>
        <taxon>Magnoliopsida</taxon>
        <taxon>Liliopsida</taxon>
        <taxon>Araceae</taxon>
        <taxon>Aroideae</taxon>
        <taxon>Colocasieae</taxon>
        <taxon>Colocasia</taxon>
    </lineage>
</organism>
<accession>A0A843TPF6</accession>
<comment type="caution">
    <text evidence="2">The sequence shown here is derived from an EMBL/GenBank/DDBJ whole genome shotgun (WGS) entry which is preliminary data.</text>
</comment>